<dbReference type="Gene3D" id="1.10.3520.10">
    <property type="entry name" value="Glycolipid transfer protein"/>
    <property type="match status" value="1"/>
</dbReference>
<dbReference type="SUPFAM" id="SSF110004">
    <property type="entry name" value="Glycolipid transfer protein, GLTP"/>
    <property type="match status" value="1"/>
</dbReference>
<dbReference type="PANTHER" id="PTHR10219:SF34">
    <property type="entry name" value="GLYCOLIPID TRANSFER PROTEIN 3"/>
    <property type="match status" value="1"/>
</dbReference>
<dbReference type="GO" id="GO:0035627">
    <property type="term" value="P:ceramide transport"/>
    <property type="evidence" value="ECO:0000318"/>
    <property type="project" value="GO_Central"/>
</dbReference>
<dbReference type="GO" id="GO:0120009">
    <property type="term" value="P:intermembrane lipid transfer"/>
    <property type="evidence" value="ECO:0000318"/>
    <property type="project" value="GO_Central"/>
</dbReference>
<keyword evidence="2" id="KW-1185">Reference proteome</keyword>
<evidence type="ECO:0000313" key="3">
    <source>
        <dbReference type="RefSeq" id="XP_021846445.2"/>
    </source>
</evidence>
<protein>
    <submittedName>
        <fullName evidence="3">Glycolipid transfer protein 3</fullName>
    </submittedName>
</protein>
<dbReference type="GO" id="GO:1902387">
    <property type="term" value="F:ceramide 1-phosphate binding"/>
    <property type="evidence" value="ECO:0000318"/>
    <property type="project" value="GO_Central"/>
</dbReference>
<gene>
    <name evidence="3" type="primary">LOC110786214</name>
</gene>
<dbReference type="GO" id="GO:0005829">
    <property type="term" value="C:cytosol"/>
    <property type="evidence" value="ECO:0000318"/>
    <property type="project" value="GO_Central"/>
</dbReference>
<organism evidence="2 3">
    <name type="scientific">Spinacia oleracea</name>
    <name type="common">Spinach</name>
    <dbReference type="NCBI Taxonomy" id="3562"/>
    <lineage>
        <taxon>Eukaryota</taxon>
        <taxon>Viridiplantae</taxon>
        <taxon>Streptophyta</taxon>
        <taxon>Embryophyta</taxon>
        <taxon>Tracheophyta</taxon>
        <taxon>Spermatophyta</taxon>
        <taxon>Magnoliopsida</taxon>
        <taxon>eudicotyledons</taxon>
        <taxon>Gunneridae</taxon>
        <taxon>Pentapetalae</taxon>
        <taxon>Caryophyllales</taxon>
        <taxon>Chenopodiaceae</taxon>
        <taxon>Chenopodioideae</taxon>
        <taxon>Anserineae</taxon>
        <taxon>Spinacia</taxon>
    </lineage>
</organism>
<name>A0A9R0JTE7_SPIOL</name>
<feature type="domain" description="Glycolipid transfer protein" evidence="1">
    <location>
        <begin position="62"/>
        <end position="203"/>
    </location>
</feature>
<dbReference type="GO" id="GO:0016020">
    <property type="term" value="C:membrane"/>
    <property type="evidence" value="ECO:0007669"/>
    <property type="project" value="TreeGrafter"/>
</dbReference>
<evidence type="ECO:0000259" key="1">
    <source>
        <dbReference type="Pfam" id="PF08718"/>
    </source>
</evidence>
<evidence type="ECO:0000313" key="2">
    <source>
        <dbReference type="Proteomes" id="UP000813463"/>
    </source>
</evidence>
<dbReference type="Pfam" id="PF08718">
    <property type="entry name" value="GLTP"/>
    <property type="match status" value="1"/>
</dbReference>
<dbReference type="AlphaFoldDB" id="A0A9R0JTE7"/>
<dbReference type="RefSeq" id="XP_021846445.2">
    <property type="nucleotide sequence ID" value="XM_021990753.2"/>
</dbReference>
<dbReference type="GeneID" id="110786214"/>
<reference evidence="2" key="1">
    <citation type="journal article" date="2021" name="Nat. Commun.">
        <title>Genomic analyses provide insights into spinach domestication and the genetic basis of agronomic traits.</title>
        <authorList>
            <person name="Cai X."/>
            <person name="Sun X."/>
            <person name="Xu C."/>
            <person name="Sun H."/>
            <person name="Wang X."/>
            <person name="Ge C."/>
            <person name="Zhang Z."/>
            <person name="Wang Q."/>
            <person name="Fei Z."/>
            <person name="Jiao C."/>
            <person name="Wang Q."/>
        </authorList>
    </citation>
    <scope>NUCLEOTIDE SEQUENCE [LARGE SCALE GENOMIC DNA]</scope>
    <source>
        <strain evidence="2">cv. Varoflay</strain>
    </source>
</reference>
<dbReference type="PANTHER" id="PTHR10219">
    <property type="entry name" value="GLYCOLIPID TRANSFER PROTEIN-RELATED"/>
    <property type="match status" value="1"/>
</dbReference>
<dbReference type="GO" id="GO:1902388">
    <property type="term" value="F:ceramide 1-phosphate transfer activity"/>
    <property type="evidence" value="ECO:0000318"/>
    <property type="project" value="GO_Central"/>
</dbReference>
<dbReference type="Proteomes" id="UP000813463">
    <property type="component" value="Chromosome 4"/>
</dbReference>
<sequence>MKRKRELMAKETEIKSAIQELSLINKLINNGNGDSSSPSSVVAATVVVAAVSEQQRRVLSYIPTSSFLSLCTLIVQVLDKIGPTMVVLRQDIFKNIQRLEMLSDSDPATYSNLVEILNKEAVERNAKKGNSCSKALLWLTRSLDLMAALLQHVAIEPRANIEQIVGNSYEMTLKPWHGWISATAYKVALKLLPDTNTLISLLMGKGDNFDTLRDEIQVLLSLLVPLLQQLHSTLDLYGLDKLKST</sequence>
<dbReference type="KEGG" id="soe:110786214"/>
<reference evidence="3" key="2">
    <citation type="submission" date="2025-08" db="UniProtKB">
        <authorList>
            <consortium name="RefSeq"/>
        </authorList>
    </citation>
    <scope>IDENTIFICATION</scope>
    <source>
        <tissue evidence="3">Leaf</tissue>
    </source>
</reference>
<proteinExistence type="predicted"/>
<dbReference type="InterPro" id="IPR014830">
    <property type="entry name" value="Glycolipid_transfer_prot_dom"/>
</dbReference>
<dbReference type="InterPro" id="IPR036497">
    <property type="entry name" value="GLTP_sf"/>
</dbReference>
<accession>A0A9R0JTE7</accession>